<dbReference type="InterPro" id="IPR001734">
    <property type="entry name" value="Na/solute_symporter"/>
</dbReference>
<dbReference type="EMBL" id="BAHD01000015">
    <property type="protein sequence ID" value="GAB95052.1"/>
    <property type="molecule type" value="Genomic_DNA"/>
</dbReference>
<name>K6WSG7_9MICO</name>
<evidence type="ECO:0000256" key="7">
    <source>
        <dbReference type="ARBA" id="ARBA00023136"/>
    </source>
</evidence>
<feature type="transmembrane region" description="Helical" evidence="9">
    <location>
        <begin position="149"/>
        <end position="172"/>
    </location>
</feature>
<keyword evidence="11" id="KW-1185">Reference proteome</keyword>
<dbReference type="STRING" id="1184609.KILIM_015_01140"/>
<keyword evidence="4" id="KW-1003">Cell membrane</keyword>
<evidence type="ECO:0000313" key="11">
    <source>
        <dbReference type="Proteomes" id="UP000008366"/>
    </source>
</evidence>
<dbReference type="eggNOG" id="COG0591">
    <property type="taxonomic scope" value="Bacteria"/>
</dbReference>
<dbReference type="GO" id="GO:0046942">
    <property type="term" value="P:carboxylic acid transport"/>
    <property type="evidence" value="ECO:0007669"/>
    <property type="project" value="UniProtKB-ARBA"/>
</dbReference>
<feature type="transmembrane region" description="Helical" evidence="9">
    <location>
        <begin position="302"/>
        <end position="331"/>
    </location>
</feature>
<dbReference type="PANTHER" id="PTHR48086:SF7">
    <property type="entry name" value="SODIUM-SOLUTE SYMPORTER-RELATED"/>
    <property type="match status" value="1"/>
</dbReference>
<feature type="transmembrane region" description="Helical" evidence="9">
    <location>
        <begin position="71"/>
        <end position="90"/>
    </location>
</feature>
<accession>K6WSG7</accession>
<keyword evidence="3" id="KW-0813">Transport</keyword>
<dbReference type="Gene3D" id="1.20.1730.10">
    <property type="entry name" value="Sodium/glucose cotransporter"/>
    <property type="match status" value="1"/>
</dbReference>
<dbReference type="AlphaFoldDB" id="K6WSG7"/>
<keyword evidence="5 9" id="KW-0812">Transmembrane</keyword>
<feature type="transmembrane region" description="Helical" evidence="9">
    <location>
        <begin position="118"/>
        <end position="143"/>
    </location>
</feature>
<dbReference type="GO" id="GO:0005886">
    <property type="term" value="C:plasma membrane"/>
    <property type="evidence" value="ECO:0007669"/>
    <property type="project" value="TreeGrafter"/>
</dbReference>
<feature type="transmembrane region" description="Helical" evidence="9">
    <location>
        <begin position="41"/>
        <end position="65"/>
    </location>
</feature>
<comment type="subcellular location">
    <subcellularLocation>
        <location evidence="1">Membrane</location>
        <topology evidence="1">Multi-pass membrane protein</topology>
    </subcellularLocation>
</comment>
<dbReference type="InterPro" id="IPR050277">
    <property type="entry name" value="Sodium:Solute_Symporter"/>
</dbReference>
<evidence type="ECO:0000256" key="9">
    <source>
        <dbReference type="SAM" id="Phobius"/>
    </source>
</evidence>
<dbReference type="PROSITE" id="PS00457">
    <property type="entry name" value="NA_SOLUT_SYMP_2"/>
    <property type="match status" value="1"/>
</dbReference>
<evidence type="ECO:0000256" key="6">
    <source>
        <dbReference type="ARBA" id="ARBA00022989"/>
    </source>
</evidence>
<gene>
    <name evidence="10" type="ORF">KILIM_015_01140</name>
</gene>
<dbReference type="GO" id="GO:0022857">
    <property type="term" value="F:transmembrane transporter activity"/>
    <property type="evidence" value="ECO:0007669"/>
    <property type="project" value="InterPro"/>
</dbReference>
<feature type="transmembrane region" description="Helical" evidence="9">
    <location>
        <begin position="378"/>
        <end position="400"/>
    </location>
</feature>
<dbReference type="Pfam" id="PF00474">
    <property type="entry name" value="SSF"/>
    <property type="match status" value="1"/>
</dbReference>
<dbReference type="RefSeq" id="WP_006591584.1">
    <property type="nucleotide sequence ID" value="NZ_BAHD01000015.1"/>
</dbReference>
<keyword evidence="6 9" id="KW-1133">Transmembrane helix</keyword>
<sequence length="483" mass="50688">MLNVSIIVLYLVAMLAFGWWGKTRTSTAADYLVAGRRLGPVFYTGTMSALVLGSASTVGGVGLGYEFGLGGIWLVVSIGVGVVLLSLLFAGRIQRLKIFTVTQMLTLRYGFSATRVSSIVMAVYTLMLVVTSTSAYAAIFTVLFGVDRLVGVLLGGIVVLIYSTIGGMWSITLTDMVQFALMTIGIILLMLPFSLAQAGGWAGLQARLDASYFDFGSRGGEWVITQFIIFTFGLLIGQDIWQRVFTARSDEVARWGGVAAGVYVIIYGIAGALVGMAAAALLPGIEMRDQVFVALADQVLPVGIGGVVMAAGVAAMMSTASGALIACATVTRVDILPLFGRRAPRDDDAASNVERVFVAVLGTVAILITVFVDDVVAALTIAYNILVGGLLVSILGGLLWKRGTGAGAVASMVVGTIGVLVGMVAHGVLANEPIYYGLIGSAIAFVAVSLFSRPTDPKVQEAWEARLHESRTADVTVDEAEAR</sequence>
<evidence type="ECO:0000313" key="10">
    <source>
        <dbReference type="EMBL" id="GAB95052.1"/>
    </source>
</evidence>
<evidence type="ECO:0000256" key="4">
    <source>
        <dbReference type="ARBA" id="ARBA00022475"/>
    </source>
</evidence>
<dbReference type="OrthoDB" id="9789704at2"/>
<feature type="transmembrane region" description="Helical" evidence="9">
    <location>
        <begin position="6"/>
        <end position="21"/>
    </location>
</feature>
<reference evidence="10 11" key="1">
    <citation type="submission" date="2012-08" db="EMBL/GenBank/DDBJ databases">
        <title>Whole genome shotgun sequence of Kineosphaera limosa NBRC 100340.</title>
        <authorList>
            <person name="Yoshida I."/>
            <person name="Isaki S."/>
            <person name="Hosoyama A."/>
            <person name="Tsuchikane K."/>
            <person name="Katsumata H."/>
            <person name="Ando Y."/>
            <person name="Ohji S."/>
            <person name="Hamada M."/>
            <person name="Tamura T."/>
            <person name="Yamazoe A."/>
            <person name="Yamazaki S."/>
            <person name="Fujita N."/>
        </authorList>
    </citation>
    <scope>NUCLEOTIDE SEQUENCE [LARGE SCALE GENOMIC DNA]</scope>
    <source>
        <strain evidence="10 11">NBRC 100340</strain>
    </source>
</reference>
<comment type="similarity">
    <text evidence="2 8">Belongs to the sodium:solute symporter (SSF) (TC 2.A.21) family.</text>
</comment>
<evidence type="ECO:0000256" key="3">
    <source>
        <dbReference type="ARBA" id="ARBA00022448"/>
    </source>
</evidence>
<dbReference type="InterPro" id="IPR038377">
    <property type="entry name" value="Na/Glc_symporter_sf"/>
</dbReference>
<feature type="transmembrane region" description="Helical" evidence="9">
    <location>
        <begin position="434"/>
        <end position="451"/>
    </location>
</feature>
<feature type="transmembrane region" description="Helical" evidence="9">
    <location>
        <begin position="179"/>
        <end position="202"/>
    </location>
</feature>
<evidence type="ECO:0000256" key="1">
    <source>
        <dbReference type="ARBA" id="ARBA00004141"/>
    </source>
</evidence>
<feature type="transmembrane region" description="Helical" evidence="9">
    <location>
        <begin position="262"/>
        <end position="282"/>
    </location>
</feature>
<keyword evidence="7 9" id="KW-0472">Membrane</keyword>
<dbReference type="CDD" id="cd11479">
    <property type="entry name" value="SLC5sbd_u3"/>
    <property type="match status" value="1"/>
</dbReference>
<proteinExistence type="inferred from homology"/>
<feature type="transmembrane region" description="Helical" evidence="9">
    <location>
        <begin position="407"/>
        <end position="428"/>
    </location>
</feature>
<protein>
    <submittedName>
        <fullName evidence="10">Putative sodium/solute symporter</fullName>
    </submittedName>
</protein>
<evidence type="ECO:0000256" key="8">
    <source>
        <dbReference type="RuleBase" id="RU362091"/>
    </source>
</evidence>
<dbReference type="InterPro" id="IPR018212">
    <property type="entry name" value="Na/solute_symporter_CS"/>
</dbReference>
<evidence type="ECO:0000256" key="2">
    <source>
        <dbReference type="ARBA" id="ARBA00006434"/>
    </source>
</evidence>
<dbReference type="PANTHER" id="PTHR48086">
    <property type="entry name" value="SODIUM/PROLINE SYMPORTER-RELATED"/>
    <property type="match status" value="1"/>
</dbReference>
<comment type="caution">
    <text evidence="10">The sequence shown here is derived from an EMBL/GenBank/DDBJ whole genome shotgun (WGS) entry which is preliminary data.</text>
</comment>
<dbReference type="PROSITE" id="PS50283">
    <property type="entry name" value="NA_SOLUT_SYMP_3"/>
    <property type="match status" value="1"/>
</dbReference>
<organism evidence="10 11">
    <name type="scientific">Kineosphaera limosa NBRC 100340</name>
    <dbReference type="NCBI Taxonomy" id="1184609"/>
    <lineage>
        <taxon>Bacteria</taxon>
        <taxon>Bacillati</taxon>
        <taxon>Actinomycetota</taxon>
        <taxon>Actinomycetes</taxon>
        <taxon>Micrococcales</taxon>
        <taxon>Dermatophilaceae</taxon>
        <taxon>Kineosphaera</taxon>
    </lineage>
</organism>
<feature type="transmembrane region" description="Helical" evidence="9">
    <location>
        <begin position="352"/>
        <end position="372"/>
    </location>
</feature>
<dbReference type="Proteomes" id="UP000008366">
    <property type="component" value="Unassembled WGS sequence"/>
</dbReference>
<feature type="transmembrane region" description="Helical" evidence="9">
    <location>
        <begin position="222"/>
        <end position="241"/>
    </location>
</feature>
<evidence type="ECO:0000256" key="5">
    <source>
        <dbReference type="ARBA" id="ARBA00022692"/>
    </source>
</evidence>